<evidence type="ECO:0000313" key="2">
    <source>
        <dbReference type="Proteomes" id="UP001501414"/>
    </source>
</evidence>
<sequence length="301" mass="33809">MSLNWGGIATVGGNMSEDDQSLVRSALNIYGDEVGRLLDAAQIPRAASPLFRPWGLVAYWDAEKIVAAFLKAESIPMQHWIDDRGQIVPVDGLLNDIRQQLSGTVITHVVLPHPPVSQSQVVAAAARHFADVERDMALGRLGNLAGVEHLEPALREFIADHPDPSKNVFVMMRFKENDQMSAIHRSIADSLAKLGFHAIRADDRDYTGELWTNVQVCMTGCQFGIAVFEDIDDRDFNPNVSLELGYMLASQKRCLILKEKRLPNLPADVLHRLYKDFDMFKIEETVAHQLDRWIRIDLRAT</sequence>
<accession>A0ABP4I9Z5</accession>
<reference evidence="2" key="1">
    <citation type="journal article" date="2019" name="Int. J. Syst. Evol. Microbiol.">
        <title>The Global Catalogue of Microorganisms (GCM) 10K type strain sequencing project: providing services to taxonomists for standard genome sequencing and annotation.</title>
        <authorList>
            <consortium name="The Broad Institute Genomics Platform"/>
            <consortium name="The Broad Institute Genome Sequencing Center for Infectious Disease"/>
            <person name="Wu L."/>
            <person name="Ma J."/>
        </authorList>
    </citation>
    <scope>NUCLEOTIDE SEQUENCE [LARGE SCALE GENOMIC DNA]</scope>
    <source>
        <strain evidence="2">JCM 11896</strain>
    </source>
</reference>
<evidence type="ECO:0008006" key="3">
    <source>
        <dbReference type="Google" id="ProtNLM"/>
    </source>
</evidence>
<dbReference type="Proteomes" id="UP001501414">
    <property type="component" value="Unassembled WGS sequence"/>
</dbReference>
<comment type="caution">
    <text evidence="1">The sequence shown here is derived from an EMBL/GenBank/DDBJ whole genome shotgun (WGS) entry which is preliminary data.</text>
</comment>
<gene>
    <name evidence="1" type="ORF">GCM10009613_18000</name>
</gene>
<dbReference type="EMBL" id="BAAAJK010000006">
    <property type="protein sequence ID" value="GAA1385499.1"/>
    <property type="molecule type" value="Genomic_DNA"/>
</dbReference>
<name>A0ABP4I9Z5_9PSEU</name>
<evidence type="ECO:0000313" key="1">
    <source>
        <dbReference type="EMBL" id="GAA1385499.1"/>
    </source>
</evidence>
<proteinExistence type="predicted"/>
<keyword evidence="2" id="KW-1185">Reference proteome</keyword>
<organism evidence="1 2">
    <name type="scientific">Pseudonocardia kongjuensis</name>
    <dbReference type="NCBI Taxonomy" id="102227"/>
    <lineage>
        <taxon>Bacteria</taxon>
        <taxon>Bacillati</taxon>
        <taxon>Actinomycetota</taxon>
        <taxon>Actinomycetes</taxon>
        <taxon>Pseudonocardiales</taxon>
        <taxon>Pseudonocardiaceae</taxon>
        <taxon>Pseudonocardia</taxon>
    </lineage>
</organism>
<protein>
    <recommendedName>
        <fullName evidence="3">CD-NTase-associated protein 12/Pycsar effector protein TIR domain-containing protein</fullName>
    </recommendedName>
</protein>